<evidence type="ECO:0000256" key="1">
    <source>
        <dbReference type="SAM" id="Phobius"/>
    </source>
</evidence>
<protein>
    <submittedName>
        <fullName evidence="2">Uncharacterized protein</fullName>
    </submittedName>
</protein>
<reference evidence="2 3" key="1">
    <citation type="journal article" date="2018" name="Front. Plant Sci.">
        <title>Red Clover (Trifolium pratense) and Zigzag Clover (T. medium) - A Picture of Genomic Similarities and Differences.</title>
        <authorList>
            <person name="Dluhosova J."/>
            <person name="Istvanek J."/>
            <person name="Nedelnik J."/>
            <person name="Repkova J."/>
        </authorList>
    </citation>
    <scope>NUCLEOTIDE SEQUENCE [LARGE SCALE GENOMIC DNA]</scope>
    <source>
        <strain evidence="3">cv. 10/8</strain>
        <tissue evidence="2">Leaf</tissue>
    </source>
</reference>
<keyword evidence="1" id="KW-1133">Transmembrane helix</keyword>
<accession>A0A392W9M5</accession>
<organism evidence="2 3">
    <name type="scientific">Trifolium medium</name>
    <dbReference type="NCBI Taxonomy" id="97028"/>
    <lineage>
        <taxon>Eukaryota</taxon>
        <taxon>Viridiplantae</taxon>
        <taxon>Streptophyta</taxon>
        <taxon>Embryophyta</taxon>
        <taxon>Tracheophyta</taxon>
        <taxon>Spermatophyta</taxon>
        <taxon>Magnoliopsida</taxon>
        <taxon>eudicotyledons</taxon>
        <taxon>Gunneridae</taxon>
        <taxon>Pentapetalae</taxon>
        <taxon>rosids</taxon>
        <taxon>fabids</taxon>
        <taxon>Fabales</taxon>
        <taxon>Fabaceae</taxon>
        <taxon>Papilionoideae</taxon>
        <taxon>50 kb inversion clade</taxon>
        <taxon>NPAAA clade</taxon>
        <taxon>Hologalegina</taxon>
        <taxon>IRL clade</taxon>
        <taxon>Trifolieae</taxon>
        <taxon>Trifolium</taxon>
    </lineage>
</organism>
<feature type="transmembrane region" description="Helical" evidence="1">
    <location>
        <begin position="20"/>
        <end position="39"/>
    </location>
</feature>
<keyword evidence="1" id="KW-0812">Transmembrane</keyword>
<dbReference type="AlphaFoldDB" id="A0A392W9M5"/>
<keyword evidence="3" id="KW-1185">Reference proteome</keyword>
<evidence type="ECO:0000313" key="2">
    <source>
        <dbReference type="EMBL" id="MCI95555.1"/>
    </source>
</evidence>
<sequence length="61" mass="6168">VLVLSSSCAVLVFDGDGGTVGWNFVSVLICLFVFCSALVSDGDGGTVWAVLFGGGGLLALW</sequence>
<keyword evidence="1" id="KW-0472">Membrane</keyword>
<dbReference type="Proteomes" id="UP000265520">
    <property type="component" value="Unassembled WGS sequence"/>
</dbReference>
<proteinExistence type="predicted"/>
<dbReference type="EMBL" id="LXQA011390321">
    <property type="protein sequence ID" value="MCI95555.1"/>
    <property type="molecule type" value="Genomic_DNA"/>
</dbReference>
<evidence type="ECO:0000313" key="3">
    <source>
        <dbReference type="Proteomes" id="UP000265520"/>
    </source>
</evidence>
<name>A0A392W9M5_9FABA</name>
<comment type="caution">
    <text evidence="2">The sequence shown here is derived from an EMBL/GenBank/DDBJ whole genome shotgun (WGS) entry which is preliminary data.</text>
</comment>
<feature type="non-terminal residue" evidence="2">
    <location>
        <position position="1"/>
    </location>
</feature>